<sequence>MGKAGDLLTGGKPPNTPPNSVQGVTKPGNESAQYALVCCKEISHFIPGSQSDLGMAKMSEEVLGLSYEERFCLTATPRGQLESKAASLEIPRPMRTEQLRLPTPSKGQNRGRAEGRVHDHLFNGFWRSETCTGSLGPAMKPHNESTVVINTIQSFMGDLPDVVGETFSPTVIRCLEHLHKLIGAQLHNILHLKGRVHAIEVIPQQERRTVGHSGLTTFAQILAGGGGTDAKPQSPPKVTWPAAPKRVVVVQPPDAETSVMVTKERVLNDLALEEASRKVQGIRPVARGALAVVTGDDEMMDSLERLVSTWLEILKVRELHMFDPCIVIYNVPRDASSPDKLVDAMFGSNLCFKFQSFGHFVRCKADKPTCGFCGVERHDFGDCPQR</sequence>
<protein>
    <recommendedName>
        <fullName evidence="4">Gag-like protein</fullName>
    </recommendedName>
</protein>
<evidence type="ECO:0008006" key="4">
    <source>
        <dbReference type="Google" id="ProtNLM"/>
    </source>
</evidence>
<name>A0ABQ9IIY9_9NEOP</name>
<evidence type="ECO:0000313" key="2">
    <source>
        <dbReference type="EMBL" id="KAJ8896670.1"/>
    </source>
</evidence>
<evidence type="ECO:0000313" key="3">
    <source>
        <dbReference type="Proteomes" id="UP001159363"/>
    </source>
</evidence>
<feature type="compositionally biased region" description="Polar residues" evidence="1">
    <location>
        <begin position="18"/>
        <end position="27"/>
    </location>
</feature>
<dbReference type="EMBL" id="JARBHB010000001">
    <property type="protein sequence ID" value="KAJ8896670.1"/>
    <property type="molecule type" value="Genomic_DNA"/>
</dbReference>
<accession>A0ABQ9IIY9</accession>
<gene>
    <name evidence="2" type="ORF">PR048_002015</name>
</gene>
<comment type="caution">
    <text evidence="2">The sequence shown here is derived from an EMBL/GenBank/DDBJ whole genome shotgun (WGS) entry which is preliminary data.</text>
</comment>
<proteinExistence type="predicted"/>
<organism evidence="2 3">
    <name type="scientific">Dryococelus australis</name>
    <dbReference type="NCBI Taxonomy" id="614101"/>
    <lineage>
        <taxon>Eukaryota</taxon>
        <taxon>Metazoa</taxon>
        <taxon>Ecdysozoa</taxon>
        <taxon>Arthropoda</taxon>
        <taxon>Hexapoda</taxon>
        <taxon>Insecta</taxon>
        <taxon>Pterygota</taxon>
        <taxon>Neoptera</taxon>
        <taxon>Polyneoptera</taxon>
        <taxon>Phasmatodea</taxon>
        <taxon>Verophasmatodea</taxon>
        <taxon>Anareolatae</taxon>
        <taxon>Phasmatidae</taxon>
        <taxon>Eurycanthinae</taxon>
        <taxon>Dryococelus</taxon>
    </lineage>
</organism>
<evidence type="ECO:0000256" key="1">
    <source>
        <dbReference type="SAM" id="MobiDB-lite"/>
    </source>
</evidence>
<keyword evidence="3" id="KW-1185">Reference proteome</keyword>
<feature type="region of interest" description="Disordered" evidence="1">
    <location>
        <begin position="1"/>
        <end position="27"/>
    </location>
</feature>
<dbReference type="Proteomes" id="UP001159363">
    <property type="component" value="Chromosome 1"/>
</dbReference>
<reference evidence="2 3" key="1">
    <citation type="submission" date="2023-02" db="EMBL/GenBank/DDBJ databases">
        <title>LHISI_Scaffold_Assembly.</title>
        <authorList>
            <person name="Stuart O.P."/>
            <person name="Cleave R."/>
            <person name="Magrath M.J.L."/>
            <person name="Mikheyev A.S."/>
        </authorList>
    </citation>
    <scope>NUCLEOTIDE SEQUENCE [LARGE SCALE GENOMIC DNA]</scope>
    <source>
        <strain evidence="2">Daus_M_001</strain>
        <tissue evidence="2">Leg muscle</tissue>
    </source>
</reference>